<accession>A0AAT9GS41</accession>
<dbReference type="Pfam" id="PF04945">
    <property type="entry name" value="YHS"/>
    <property type="match status" value="1"/>
</dbReference>
<dbReference type="Gene3D" id="1.10.620.20">
    <property type="entry name" value="Ribonucleotide Reductase, subunit A"/>
    <property type="match status" value="1"/>
</dbReference>
<name>A0AAT9GS41_9CREN</name>
<reference evidence="2" key="1">
    <citation type="submission" date="2024-03" db="EMBL/GenBank/DDBJ databases">
        <title>Complete genome sequence of Sulfurisphaera javensis strain KD-1.</title>
        <authorList>
            <person name="Sakai H."/>
            <person name="Nur N."/>
            <person name="Suwanto A."/>
            <person name="Kurosawa N."/>
        </authorList>
    </citation>
    <scope>NUCLEOTIDE SEQUENCE</scope>
    <source>
        <strain evidence="2">KD-1</strain>
    </source>
</reference>
<organism evidence="2">
    <name type="scientific">Sulfurisphaera javensis</name>
    <dbReference type="NCBI Taxonomy" id="2049879"/>
    <lineage>
        <taxon>Archaea</taxon>
        <taxon>Thermoproteota</taxon>
        <taxon>Thermoprotei</taxon>
        <taxon>Sulfolobales</taxon>
        <taxon>Sulfolobaceae</taxon>
        <taxon>Sulfurisphaera</taxon>
    </lineage>
</organism>
<proteinExistence type="predicted"/>
<dbReference type="InterPro" id="IPR009078">
    <property type="entry name" value="Ferritin-like_SF"/>
</dbReference>
<dbReference type="InterPro" id="IPR011017">
    <property type="entry name" value="TRASH_dom"/>
</dbReference>
<evidence type="ECO:0000313" key="2">
    <source>
        <dbReference type="EMBL" id="BFH73632.1"/>
    </source>
</evidence>
<dbReference type="InterPro" id="IPR007029">
    <property type="entry name" value="YHS_dom"/>
</dbReference>
<gene>
    <name evidence="2" type="ORF">SJAV_15760</name>
</gene>
<dbReference type="SMART" id="SM00746">
    <property type="entry name" value="TRASH"/>
    <property type="match status" value="1"/>
</dbReference>
<dbReference type="KEGG" id="sjv:SJAV_15760"/>
<feature type="domain" description="TRASH" evidence="1">
    <location>
        <begin position="19"/>
        <end position="56"/>
    </location>
</feature>
<protein>
    <submittedName>
        <fullName evidence="2">YHS domain-containing protein</fullName>
    </submittedName>
</protein>
<dbReference type="SUPFAM" id="SSF47240">
    <property type="entry name" value="Ferritin-like"/>
    <property type="match status" value="1"/>
</dbReference>
<dbReference type="InterPro" id="IPR012348">
    <property type="entry name" value="RNR-like"/>
</dbReference>
<evidence type="ECO:0000259" key="1">
    <source>
        <dbReference type="SMART" id="SM00746"/>
    </source>
</evidence>
<dbReference type="EMBL" id="AP031322">
    <property type="protein sequence ID" value="BFH73632.1"/>
    <property type="molecule type" value="Genomic_DNA"/>
</dbReference>
<dbReference type="GO" id="GO:0016491">
    <property type="term" value="F:oxidoreductase activity"/>
    <property type="evidence" value="ECO:0007669"/>
    <property type="project" value="InterPro"/>
</dbReference>
<sequence length="61" mass="7146">MEVNLKSLFNGSLLMKVKDPVCGMDVDDTTPYKFSYKGKTYYFCSPMCMAEFKKRPEKYIK</sequence>
<dbReference type="AlphaFoldDB" id="A0AAT9GS41"/>